<feature type="chain" id="PRO_5021715589" evidence="2">
    <location>
        <begin position="23"/>
        <end position="194"/>
    </location>
</feature>
<feature type="domain" description="NADH:ubiquinone oxidoreductase intermediate-associated protein 30" evidence="3">
    <location>
        <begin position="31"/>
        <end position="184"/>
    </location>
</feature>
<dbReference type="AlphaFoldDB" id="A0A517XU29"/>
<keyword evidence="5" id="KW-1185">Reference proteome</keyword>
<evidence type="ECO:0000259" key="3">
    <source>
        <dbReference type="Pfam" id="PF08547"/>
    </source>
</evidence>
<dbReference type="OrthoDB" id="442188at2"/>
<keyword evidence="2" id="KW-0732">Signal</keyword>
<dbReference type="KEGG" id="uli:ETAA1_29650"/>
<accession>A0A517XU29</accession>
<dbReference type="EMBL" id="CP036273">
    <property type="protein sequence ID" value="QDU21002.1"/>
    <property type="molecule type" value="Genomic_DNA"/>
</dbReference>
<evidence type="ECO:0000256" key="1">
    <source>
        <dbReference type="ARBA" id="ARBA00007884"/>
    </source>
</evidence>
<gene>
    <name evidence="4" type="ORF">ETAA1_29650</name>
</gene>
<dbReference type="InterPro" id="IPR013857">
    <property type="entry name" value="NADH-UbQ_OxRdtase-assoc_prot30"/>
</dbReference>
<dbReference type="PANTHER" id="PTHR13194">
    <property type="entry name" value="COMPLEX I INTERMEDIATE-ASSOCIATED PROTEIN 30"/>
    <property type="match status" value="1"/>
</dbReference>
<sequence precursor="true">MTGRNCFLVTSVTLLLSGAVLMADDQPRVLFEFAGADAAKQWQAVNDGVMGGVSEGTFKITDKKTLEFSGILSLENNGGFASVRTKAQNLGLAKGDTLVARVRGDGRVYSMNLYLNKPLTAFSYRAAVPTKKDEWIEVKVPLDTFEASSFGRVVKDAGAVKPDEVAALGFLLGDKKAGAFKLEVEWVKVERAGR</sequence>
<evidence type="ECO:0000313" key="4">
    <source>
        <dbReference type="EMBL" id="QDU21002.1"/>
    </source>
</evidence>
<dbReference type="Proteomes" id="UP000319576">
    <property type="component" value="Chromosome"/>
</dbReference>
<organism evidence="4 5">
    <name type="scientific">Urbifossiella limnaea</name>
    <dbReference type="NCBI Taxonomy" id="2528023"/>
    <lineage>
        <taxon>Bacteria</taxon>
        <taxon>Pseudomonadati</taxon>
        <taxon>Planctomycetota</taxon>
        <taxon>Planctomycetia</taxon>
        <taxon>Gemmatales</taxon>
        <taxon>Gemmataceae</taxon>
        <taxon>Urbifossiella</taxon>
    </lineage>
</organism>
<name>A0A517XU29_9BACT</name>
<dbReference type="Pfam" id="PF08547">
    <property type="entry name" value="CIA30"/>
    <property type="match status" value="1"/>
</dbReference>
<evidence type="ECO:0000256" key="2">
    <source>
        <dbReference type="SAM" id="SignalP"/>
    </source>
</evidence>
<reference evidence="4 5" key="1">
    <citation type="submission" date="2019-02" db="EMBL/GenBank/DDBJ databases">
        <title>Deep-cultivation of Planctomycetes and their phenomic and genomic characterization uncovers novel biology.</title>
        <authorList>
            <person name="Wiegand S."/>
            <person name="Jogler M."/>
            <person name="Boedeker C."/>
            <person name="Pinto D."/>
            <person name="Vollmers J."/>
            <person name="Rivas-Marin E."/>
            <person name="Kohn T."/>
            <person name="Peeters S.H."/>
            <person name="Heuer A."/>
            <person name="Rast P."/>
            <person name="Oberbeckmann S."/>
            <person name="Bunk B."/>
            <person name="Jeske O."/>
            <person name="Meyerdierks A."/>
            <person name="Storesund J.E."/>
            <person name="Kallscheuer N."/>
            <person name="Luecker S."/>
            <person name="Lage O.M."/>
            <person name="Pohl T."/>
            <person name="Merkel B.J."/>
            <person name="Hornburger P."/>
            <person name="Mueller R.-W."/>
            <person name="Bruemmer F."/>
            <person name="Labrenz M."/>
            <person name="Spormann A.M."/>
            <person name="Op den Camp H."/>
            <person name="Overmann J."/>
            <person name="Amann R."/>
            <person name="Jetten M.S.M."/>
            <person name="Mascher T."/>
            <person name="Medema M.H."/>
            <person name="Devos D.P."/>
            <person name="Kaster A.-K."/>
            <person name="Ovreas L."/>
            <person name="Rohde M."/>
            <person name="Galperin M.Y."/>
            <person name="Jogler C."/>
        </authorList>
    </citation>
    <scope>NUCLEOTIDE SEQUENCE [LARGE SCALE GENOMIC DNA]</scope>
    <source>
        <strain evidence="4 5">ETA_A1</strain>
    </source>
</reference>
<dbReference type="SUPFAM" id="SSF49785">
    <property type="entry name" value="Galactose-binding domain-like"/>
    <property type="match status" value="1"/>
</dbReference>
<evidence type="ECO:0000313" key="5">
    <source>
        <dbReference type="Proteomes" id="UP000319576"/>
    </source>
</evidence>
<dbReference type="RefSeq" id="WP_145239529.1">
    <property type="nucleotide sequence ID" value="NZ_CP036273.1"/>
</dbReference>
<dbReference type="InterPro" id="IPR039131">
    <property type="entry name" value="NDUFAF1"/>
</dbReference>
<proteinExistence type="inferred from homology"/>
<dbReference type="InterPro" id="IPR008979">
    <property type="entry name" value="Galactose-bd-like_sf"/>
</dbReference>
<protein>
    <submittedName>
        <fullName evidence="4">Complex I intermediate-associated protein 30 (CIA30)</fullName>
    </submittedName>
</protein>
<comment type="similarity">
    <text evidence="1">Belongs to the CIA30 family.</text>
</comment>
<dbReference type="PANTHER" id="PTHR13194:SF19">
    <property type="entry name" value="NAD(P)-BINDING ROSSMANN-FOLD SUPERFAMILY PROTEIN"/>
    <property type="match status" value="1"/>
</dbReference>
<feature type="signal peptide" evidence="2">
    <location>
        <begin position="1"/>
        <end position="22"/>
    </location>
</feature>